<accession>A0A8H7UTW7</accession>
<dbReference type="GO" id="GO:0005634">
    <property type="term" value="C:nucleus"/>
    <property type="evidence" value="ECO:0007669"/>
    <property type="project" value="UniProtKB-SubCell"/>
</dbReference>
<evidence type="ECO:0000313" key="9">
    <source>
        <dbReference type="Proteomes" id="UP000603453"/>
    </source>
</evidence>
<dbReference type="SMART" id="SM00389">
    <property type="entry name" value="HOX"/>
    <property type="match status" value="1"/>
</dbReference>
<evidence type="ECO:0000259" key="7">
    <source>
        <dbReference type="PROSITE" id="PS50071"/>
    </source>
</evidence>
<dbReference type="GO" id="GO:0000981">
    <property type="term" value="F:DNA-binding transcription factor activity, RNA polymerase II-specific"/>
    <property type="evidence" value="ECO:0007669"/>
    <property type="project" value="InterPro"/>
</dbReference>
<keyword evidence="4 5" id="KW-0539">Nucleus</keyword>
<evidence type="ECO:0000256" key="4">
    <source>
        <dbReference type="ARBA" id="ARBA00023242"/>
    </source>
</evidence>
<keyword evidence="2 5" id="KW-0238">DNA-binding</keyword>
<feature type="domain" description="Homeobox" evidence="7">
    <location>
        <begin position="7"/>
        <end position="67"/>
    </location>
</feature>
<gene>
    <name evidence="8" type="ORF">INT47_000405</name>
</gene>
<protein>
    <recommendedName>
        <fullName evidence="7">Homeobox domain-containing protein</fullName>
    </recommendedName>
</protein>
<dbReference type="InterPro" id="IPR001356">
    <property type="entry name" value="HD"/>
</dbReference>
<name>A0A8H7UTW7_9FUNG</name>
<dbReference type="EMBL" id="JAEPRD010000170">
    <property type="protein sequence ID" value="KAG2195440.1"/>
    <property type="molecule type" value="Genomic_DNA"/>
</dbReference>
<comment type="subcellular location">
    <subcellularLocation>
        <location evidence="1 5 6">Nucleus</location>
    </subcellularLocation>
</comment>
<evidence type="ECO:0000256" key="2">
    <source>
        <dbReference type="ARBA" id="ARBA00023125"/>
    </source>
</evidence>
<evidence type="ECO:0000256" key="5">
    <source>
        <dbReference type="PROSITE-ProRule" id="PRU00108"/>
    </source>
</evidence>
<keyword evidence="3 5" id="KW-0371">Homeobox</keyword>
<dbReference type="PROSITE" id="PS00027">
    <property type="entry name" value="HOMEOBOX_1"/>
    <property type="match status" value="1"/>
</dbReference>
<dbReference type="PANTHER" id="PTHR46123">
    <property type="entry name" value="MIX-TYPE HOMEOBOX GENE 1-RELATED"/>
    <property type="match status" value="1"/>
</dbReference>
<dbReference type="CDD" id="cd00086">
    <property type="entry name" value="homeodomain"/>
    <property type="match status" value="1"/>
</dbReference>
<feature type="DNA-binding region" description="Homeobox" evidence="5">
    <location>
        <begin position="9"/>
        <end position="68"/>
    </location>
</feature>
<dbReference type="OrthoDB" id="6159439at2759"/>
<comment type="caution">
    <text evidence="8">The sequence shown here is derived from an EMBL/GenBank/DDBJ whole genome shotgun (WGS) entry which is preliminary data.</text>
</comment>
<organism evidence="8 9">
    <name type="scientific">Mucor saturninus</name>
    <dbReference type="NCBI Taxonomy" id="64648"/>
    <lineage>
        <taxon>Eukaryota</taxon>
        <taxon>Fungi</taxon>
        <taxon>Fungi incertae sedis</taxon>
        <taxon>Mucoromycota</taxon>
        <taxon>Mucoromycotina</taxon>
        <taxon>Mucoromycetes</taxon>
        <taxon>Mucorales</taxon>
        <taxon>Mucorineae</taxon>
        <taxon>Mucoraceae</taxon>
        <taxon>Mucor</taxon>
    </lineage>
</organism>
<dbReference type="Gene3D" id="1.10.10.60">
    <property type="entry name" value="Homeodomain-like"/>
    <property type="match status" value="1"/>
</dbReference>
<dbReference type="Proteomes" id="UP000603453">
    <property type="component" value="Unassembled WGS sequence"/>
</dbReference>
<sequence length="382" mass="44056">MTTNTNTTSTRKRTHLKPDQVALLQESFNSNALPDSSVRGRLARELNVTERTIQIWFQNRRAKARKVETEYHHYKDKSVLKPGWMETYARHLTPPRYQTTFRTMMTPERFEELKQYDSQQIRKRPRSISKAESKPFDFISHRALSDGQVAETPTQLIHLPVNVLRIGTWTRFAHASVNTNQSDWDLVCYSNPFDRELVWRVQAEGHHFRIQAGFDVIHQISLGQQIQVETGEIVGQIDIQLNLPLTFSMWRFGQDNQWVRCGDFTEDKQATMDGLHILQGNYDAFRQSLLDLITLAPELVSKTNFIPINDLTQPPPGLDVCRDFTVSPSATPEPYMSMCPFVINPQHLSKTNMSHLMLQAPFFYPNTGDNSQVAQQPMYSSV</sequence>
<dbReference type="PROSITE" id="PS50071">
    <property type="entry name" value="HOMEOBOX_2"/>
    <property type="match status" value="1"/>
</dbReference>
<keyword evidence="9" id="KW-1185">Reference proteome</keyword>
<dbReference type="InterPro" id="IPR009057">
    <property type="entry name" value="Homeodomain-like_sf"/>
</dbReference>
<dbReference type="AlphaFoldDB" id="A0A8H7UTW7"/>
<dbReference type="InterPro" id="IPR017970">
    <property type="entry name" value="Homeobox_CS"/>
</dbReference>
<reference evidence="8" key="1">
    <citation type="submission" date="2020-12" db="EMBL/GenBank/DDBJ databases">
        <title>Metabolic potential, ecology and presence of endohyphal bacteria is reflected in genomic diversity of Mucoromycotina.</title>
        <authorList>
            <person name="Muszewska A."/>
            <person name="Okrasinska A."/>
            <person name="Steczkiewicz K."/>
            <person name="Drgas O."/>
            <person name="Orlowska M."/>
            <person name="Perlinska-Lenart U."/>
            <person name="Aleksandrzak-Piekarczyk T."/>
            <person name="Szatraj K."/>
            <person name="Zielenkiewicz U."/>
            <person name="Pilsyk S."/>
            <person name="Malc E."/>
            <person name="Mieczkowski P."/>
            <person name="Kruszewska J.S."/>
            <person name="Biernat P."/>
            <person name="Pawlowska J."/>
        </authorList>
    </citation>
    <scope>NUCLEOTIDE SEQUENCE</scope>
    <source>
        <strain evidence="8">WA0000017839</strain>
    </source>
</reference>
<proteinExistence type="predicted"/>
<evidence type="ECO:0000256" key="3">
    <source>
        <dbReference type="ARBA" id="ARBA00023155"/>
    </source>
</evidence>
<dbReference type="InterPro" id="IPR051306">
    <property type="entry name" value="Homeobox_regulator"/>
</dbReference>
<dbReference type="GO" id="GO:0000977">
    <property type="term" value="F:RNA polymerase II transcription regulatory region sequence-specific DNA binding"/>
    <property type="evidence" value="ECO:0007669"/>
    <property type="project" value="TreeGrafter"/>
</dbReference>
<dbReference type="SUPFAM" id="SSF46689">
    <property type="entry name" value="Homeodomain-like"/>
    <property type="match status" value="1"/>
</dbReference>
<dbReference type="Pfam" id="PF00046">
    <property type="entry name" value="Homeodomain"/>
    <property type="match status" value="1"/>
</dbReference>
<evidence type="ECO:0000256" key="1">
    <source>
        <dbReference type="ARBA" id="ARBA00004123"/>
    </source>
</evidence>
<dbReference type="PANTHER" id="PTHR46123:SF4">
    <property type="entry name" value="MIX-TYPE HOMEOBOX GENE 1-RELATED"/>
    <property type="match status" value="1"/>
</dbReference>
<evidence type="ECO:0000313" key="8">
    <source>
        <dbReference type="EMBL" id="KAG2195440.1"/>
    </source>
</evidence>
<evidence type="ECO:0000256" key="6">
    <source>
        <dbReference type="RuleBase" id="RU000682"/>
    </source>
</evidence>